<gene>
    <name evidence="1" type="ORF">BN481_01344</name>
</gene>
<sequence>MIEKDYEKEEFRLYVTGFNGHNPFYKQTAYLDFRWRLLDLHEIQLTKHVACATDLFCGTRDIWCNSPNLKTSPVHYKGIDIVEELVRCFMEEKNFDYDKTNSRSYFEGSVYKKDLTAHAKFRFEIVGRKCICEKLVVNGKEVKYDGYSLIKAPYSPFEMLRAVNRLLEKSCKISLNRYKILECI</sequence>
<evidence type="ECO:0000313" key="2">
    <source>
        <dbReference type="Proteomes" id="UP000018114"/>
    </source>
</evidence>
<dbReference type="EMBL" id="CBAL010000146">
    <property type="protein sequence ID" value="CCZ68551.1"/>
    <property type="molecule type" value="Genomic_DNA"/>
</dbReference>
<organism evidence="1 2">
    <name type="scientific">Mediterraneibacter gnavus CAG:126</name>
    <dbReference type="NCBI Taxonomy" id="1263106"/>
    <lineage>
        <taxon>Bacteria</taxon>
        <taxon>Bacillati</taxon>
        <taxon>Bacillota</taxon>
        <taxon>Clostridia</taxon>
        <taxon>Lachnospirales</taxon>
        <taxon>Lachnospiraceae</taxon>
        <taxon>Mediterraneibacter</taxon>
    </lineage>
</organism>
<reference evidence="1" key="1">
    <citation type="submission" date="2012-11" db="EMBL/GenBank/DDBJ databases">
        <title>Dependencies among metagenomic species, viruses, plasmids and units of genetic variation.</title>
        <authorList>
            <person name="Nielsen H.B."/>
            <person name="Almeida M."/>
            <person name="Juncker A.S."/>
            <person name="Rasmussen S."/>
            <person name="Li J."/>
            <person name="Sunagawa S."/>
            <person name="Plichta D."/>
            <person name="Gautier L."/>
            <person name="Le Chatelier E."/>
            <person name="Peletier E."/>
            <person name="Bonde I."/>
            <person name="Nielsen T."/>
            <person name="Manichanh C."/>
            <person name="Arumugam M."/>
            <person name="Batto J."/>
            <person name="Santos M.B.Q.D."/>
            <person name="Blom N."/>
            <person name="Borruel N."/>
            <person name="Burgdorf K.S."/>
            <person name="Boumezbeur F."/>
            <person name="Casellas F."/>
            <person name="Dore J."/>
            <person name="Guarner F."/>
            <person name="Hansen T."/>
            <person name="Hildebrand F."/>
            <person name="Kaas R.S."/>
            <person name="Kennedy S."/>
            <person name="Kristiansen K."/>
            <person name="Kultima J.R."/>
            <person name="Leonard P."/>
            <person name="Levenez F."/>
            <person name="Lund O."/>
            <person name="Moumen B."/>
            <person name="Le Paslier D."/>
            <person name="Pons N."/>
            <person name="Pedersen O."/>
            <person name="Prifti E."/>
            <person name="Qin J."/>
            <person name="Raes J."/>
            <person name="Tap J."/>
            <person name="Tims S."/>
            <person name="Ussery D.W."/>
            <person name="Yamada T."/>
            <person name="MetaHit consortium"/>
            <person name="Renault P."/>
            <person name="Sicheritz-Ponten T."/>
            <person name="Bork P."/>
            <person name="Wang J."/>
            <person name="Brunak S."/>
            <person name="Ehrlich S.D."/>
        </authorList>
    </citation>
    <scope>NUCLEOTIDE SEQUENCE [LARGE SCALE GENOMIC DNA]</scope>
</reference>
<dbReference type="Proteomes" id="UP000018114">
    <property type="component" value="Unassembled WGS sequence"/>
</dbReference>
<proteinExistence type="predicted"/>
<dbReference type="AlphaFoldDB" id="R5UBN3"/>
<name>R5UBN3_MEDGN</name>
<protein>
    <submittedName>
        <fullName evidence="1">Uncharacterized protein</fullName>
    </submittedName>
</protein>
<evidence type="ECO:0000313" key="1">
    <source>
        <dbReference type="EMBL" id="CCZ68551.1"/>
    </source>
</evidence>
<accession>R5UBN3</accession>
<comment type="caution">
    <text evidence="1">The sequence shown here is derived from an EMBL/GenBank/DDBJ whole genome shotgun (WGS) entry which is preliminary data.</text>
</comment>